<evidence type="ECO:0000313" key="2">
    <source>
        <dbReference type="EMBL" id="CUG04513.1"/>
    </source>
</evidence>
<name>A0A0S4IS00_BODSA</name>
<dbReference type="Proteomes" id="UP000051952">
    <property type="component" value="Unassembled WGS sequence"/>
</dbReference>
<dbReference type="AlphaFoldDB" id="A0A0S4IS00"/>
<comment type="subcellular location">
    <subcellularLocation>
        <location evidence="1">Cell envelope</location>
    </subcellularLocation>
</comment>
<organism evidence="2 3">
    <name type="scientific">Bodo saltans</name>
    <name type="common">Flagellated protozoan</name>
    <dbReference type="NCBI Taxonomy" id="75058"/>
    <lineage>
        <taxon>Eukaryota</taxon>
        <taxon>Discoba</taxon>
        <taxon>Euglenozoa</taxon>
        <taxon>Kinetoplastea</taxon>
        <taxon>Metakinetoplastina</taxon>
        <taxon>Eubodonida</taxon>
        <taxon>Bodonidae</taxon>
        <taxon>Bodo</taxon>
    </lineage>
</organism>
<feature type="non-terminal residue" evidence="2">
    <location>
        <position position="206"/>
    </location>
</feature>
<dbReference type="SUPFAM" id="SSF52058">
    <property type="entry name" value="L domain-like"/>
    <property type="match status" value="1"/>
</dbReference>
<dbReference type="Gene3D" id="3.80.10.10">
    <property type="entry name" value="Ribonuclease Inhibitor"/>
    <property type="match status" value="1"/>
</dbReference>
<dbReference type="OMA" id="SNDLCGQ"/>
<gene>
    <name evidence="2" type="ORF">BSAL_70585</name>
</gene>
<dbReference type="PANTHER" id="PTHR48059:SF30">
    <property type="entry name" value="OS06G0587000 PROTEIN"/>
    <property type="match status" value="1"/>
</dbReference>
<proteinExistence type="predicted"/>
<evidence type="ECO:0000313" key="3">
    <source>
        <dbReference type="Proteomes" id="UP000051952"/>
    </source>
</evidence>
<dbReference type="InterPro" id="IPR032675">
    <property type="entry name" value="LRR_dom_sf"/>
</dbReference>
<protein>
    <submittedName>
        <fullName evidence="2">GP46-like surface antigen, putative</fullName>
    </submittedName>
</protein>
<dbReference type="OrthoDB" id="2105857at2759"/>
<accession>A0A0S4IS00</accession>
<keyword evidence="3" id="KW-1185">Reference proteome</keyword>
<dbReference type="VEuPathDB" id="TriTrypDB:BSAL_70585"/>
<dbReference type="InterPro" id="IPR051848">
    <property type="entry name" value="PGIP"/>
</dbReference>
<sequence length="206" mass="22273">MMAILLLLCSASILKFPVIRSRYISLLLALLLTTTIVSASMCGCQQRYALLMDLYTATNGAGWLISSGWNTTNDCNVDWYGVTCSAIDVTSVFLTSNRLVGTLPSSWWNMTALTSLALCSNSLQGTLPADWGSMTKLVSLQLYANSLSGSFGGEWSSMTMLDTLLLYSNKLSGTLPSVWSAMVRLVNLQLYSNALSGTLPASWSSM</sequence>
<evidence type="ECO:0000256" key="1">
    <source>
        <dbReference type="ARBA" id="ARBA00004196"/>
    </source>
</evidence>
<dbReference type="PANTHER" id="PTHR48059">
    <property type="entry name" value="POLYGALACTURONASE INHIBITOR 1"/>
    <property type="match status" value="1"/>
</dbReference>
<reference evidence="3" key="1">
    <citation type="submission" date="2015-09" db="EMBL/GenBank/DDBJ databases">
        <authorList>
            <consortium name="Pathogen Informatics"/>
        </authorList>
    </citation>
    <scope>NUCLEOTIDE SEQUENCE [LARGE SCALE GENOMIC DNA]</scope>
    <source>
        <strain evidence="3">Lake Konstanz</strain>
    </source>
</reference>
<dbReference type="EMBL" id="CYKH01000520">
    <property type="protein sequence ID" value="CUG04513.1"/>
    <property type="molecule type" value="Genomic_DNA"/>
</dbReference>